<evidence type="ECO:0000256" key="8">
    <source>
        <dbReference type="SAM" id="Phobius"/>
    </source>
</evidence>
<gene>
    <name evidence="10 11 12 13 14" type="primary">IL15</name>
</gene>
<dbReference type="SUPFAM" id="SSF47266">
    <property type="entry name" value="4-helical cytokines"/>
    <property type="match status" value="1"/>
</dbReference>
<dbReference type="PANTHER" id="PTHR14356">
    <property type="entry name" value="INTERLEUKIN-15-RELATED"/>
    <property type="match status" value="1"/>
</dbReference>
<organism evidence="9 10">
    <name type="scientific">Pogona vitticeps</name>
    <name type="common">central bearded dragon</name>
    <dbReference type="NCBI Taxonomy" id="103695"/>
    <lineage>
        <taxon>Eukaryota</taxon>
        <taxon>Metazoa</taxon>
        <taxon>Chordata</taxon>
        <taxon>Craniata</taxon>
        <taxon>Vertebrata</taxon>
        <taxon>Euteleostomi</taxon>
        <taxon>Lepidosauria</taxon>
        <taxon>Squamata</taxon>
        <taxon>Bifurcata</taxon>
        <taxon>Unidentata</taxon>
        <taxon>Episquamata</taxon>
        <taxon>Toxicofera</taxon>
        <taxon>Iguania</taxon>
        <taxon>Acrodonta</taxon>
        <taxon>Agamidae</taxon>
        <taxon>Amphibolurinae</taxon>
        <taxon>Pogona</taxon>
    </lineage>
</organism>
<feature type="transmembrane region" description="Helical" evidence="8">
    <location>
        <begin position="6"/>
        <end position="25"/>
    </location>
</feature>
<reference evidence="10 11" key="1">
    <citation type="submission" date="2025-05" db="UniProtKB">
        <authorList>
            <consortium name="RefSeq"/>
        </authorList>
    </citation>
    <scope>IDENTIFICATION</scope>
</reference>
<evidence type="ECO:0000313" key="9">
    <source>
        <dbReference type="Proteomes" id="UP001652642"/>
    </source>
</evidence>
<evidence type="ECO:0000256" key="1">
    <source>
        <dbReference type="ARBA" id="ARBA00004613"/>
    </source>
</evidence>
<dbReference type="RefSeq" id="XP_072857727.1">
    <property type="nucleotide sequence ID" value="XM_073001626.1"/>
</dbReference>
<evidence type="ECO:0000313" key="10">
    <source>
        <dbReference type="RefSeq" id="XP_072857726.1"/>
    </source>
</evidence>
<dbReference type="Pfam" id="PF02372">
    <property type="entry name" value="IL15"/>
    <property type="match status" value="1"/>
</dbReference>
<name>A0ABM5GJ83_9SAUR</name>
<evidence type="ECO:0000313" key="12">
    <source>
        <dbReference type="RefSeq" id="XP_072857728.1"/>
    </source>
</evidence>
<protein>
    <recommendedName>
        <fullName evidence="7">Interleukin</fullName>
    </recommendedName>
</protein>
<dbReference type="RefSeq" id="XP_072857729.1">
    <property type="nucleotide sequence ID" value="XM_073001628.1"/>
</dbReference>
<keyword evidence="8" id="KW-0812">Transmembrane</keyword>
<evidence type="ECO:0000256" key="4">
    <source>
        <dbReference type="ARBA" id="ARBA00022525"/>
    </source>
</evidence>
<dbReference type="RefSeq" id="XP_072857726.1">
    <property type="nucleotide sequence ID" value="XM_073001625.1"/>
</dbReference>
<keyword evidence="6" id="KW-1015">Disulfide bond</keyword>
<keyword evidence="5" id="KW-0732">Signal</keyword>
<dbReference type="RefSeq" id="XP_072857730.1">
    <property type="nucleotide sequence ID" value="XM_073001629.1"/>
</dbReference>
<evidence type="ECO:0000313" key="13">
    <source>
        <dbReference type="RefSeq" id="XP_072857729.1"/>
    </source>
</evidence>
<dbReference type="RefSeq" id="XP_072857728.1">
    <property type="nucleotide sequence ID" value="XM_073001627.1"/>
</dbReference>
<evidence type="ECO:0000256" key="5">
    <source>
        <dbReference type="ARBA" id="ARBA00022729"/>
    </source>
</evidence>
<dbReference type="InterPro" id="IPR020439">
    <property type="entry name" value="IL-15"/>
</dbReference>
<evidence type="ECO:0000256" key="6">
    <source>
        <dbReference type="ARBA" id="ARBA00023157"/>
    </source>
</evidence>
<keyword evidence="4" id="KW-0964">Secreted</keyword>
<dbReference type="PRINTS" id="PR01930">
    <property type="entry name" value="INTRLEUKIN15"/>
</dbReference>
<dbReference type="InterPro" id="IPR003443">
    <property type="entry name" value="IL-15/IL-21_fam"/>
</dbReference>
<proteinExistence type="inferred from homology"/>
<dbReference type="Gene3D" id="1.20.1250.70">
    <property type="entry name" value="Interleukin-15/Interleukin-21"/>
    <property type="match status" value="1"/>
</dbReference>
<evidence type="ECO:0000313" key="11">
    <source>
        <dbReference type="RefSeq" id="XP_072857727.1"/>
    </source>
</evidence>
<dbReference type="GeneID" id="110073641"/>
<comment type="similarity">
    <text evidence="2 7">Belongs to the IL-15/IL-21 family.</text>
</comment>
<keyword evidence="8" id="KW-1133">Transmembrane helix</keyword>
<dbReference type="InterPro" id="IPR009079">
    <property type="entry name" value="4_helix_cytokine-like_core"/>
</dbReference>
<keyword evidence="9" id="KW-1185">Reference proteome</keyword>
<accession>A0ABM5GJ83</accession>
<dbReference type="PANTHER" id="PTHR14356:SF3">
    <property type="entry name" value="INTERLEUKIN-15"/>
    <property type="match status" value="1"/>
</dbReference>
<evidence type="ECO:0000313" key="14">
    <source>
        <dbReference type="RefSeq" id="XP_072857730.1"/>
    </source>
</evidence>
<evidence type="ECO:0000256" key="7">
    <source>
        <dbReference type="RuleBase" id="RU003453"/>
    </source>
</evidence>
<keyword evidence="3 7" id="KW-0202">Cytokine</keyword>
<evidence type="ECO:0000256" key="2">
    <source>
        <dbReference type="ARBA" id="ARBA00006050"/>
    </source>
</evidence>
<sequence length="154" mass="18115">MNNYFWNSLISGPGVTIFVLCLYLIQVQTGSDSLWEGVLEDLNQIEKTEMDVFLYTADAKFPANCSIRVKKCFVEEMKVIVYESQLENNNKVHGTMSRIIRIVMEDLEARQNTEISQCQKCETFEEKNYGEFMESFRKNVQRWHREDTEAKRGF</sequence>
<evidence type="ECO:0000256" key="3">
    <source>
        <dbReference type="ARBA" id="ARBA00022514"/>
    </source>
</evidence>
<dbReference type="Proteomes" id="UP001652642">
    <property type="component" value="Chromosome 5"/>
</dbReference>
<keyword evidence="8" id="KW-0472">Membrane</keyword>
<comment type="subcellular location">
    <subcellularLocation>
        <location evidence="1">Secreted</location>
    </subcellularLocation>
</comment>